<dbReference type="InterPro" id="IPR019313">
    <property type="entry name" value="Mediator_Med17"/>
</dbReference>
<evidence type="ECO:0000313" key="4">
    <source>
        <dbReference type="Proteomes" id="UP000232875"/>
    </source>
</evidence>
<comment type="similarity">
    <text evidence="1">Belongs to the Mediator complex subunit 17 family.</text>
</comment>
<dbReference type="AlphaFoldDB" id="A0A2N1JH92"/>
<keyword evidence="1" id="KW-0804">Transcription</keyword>
<sequence length="594" mass="65713">MADPALALERVLHARLSDEGDALHSLLERKQALLDVQADGGRVFVPRSTPQDAARAQRMRLWAERGEFKKVRSAHLVDECEEAEAPLFEQLRSLDAPEATPAPSAPEERTGRISEQEFFPFRDTLLHQLESALFNAEQAQNLLGMLIHNARAASGASNTAVLAAQPDYFLEPQAIALSRLQRSEEEEGVRISSPTAHAKKAVLEMKVQSLQTAASVLEQGSAQLVQCAAPEKARWQALRDIQKRGWKLTPGRPLLDIERFDVGARKDALQGFGIPVLHGDGALNEEGARDAWIGYGPAEAPVELLQRTMAYWADAQGAQRARLAFPDRTRRRLRVSFHSHGQDAQVWSSLRDAPLDEHASLDAQLYDAQMDAVDTELFRELAAQSGVLAPVFARIVSESSVLLPLSTELDVRIELVEHDAPLAPGVQTSPLPSLLLAVLRLRMLRSWSLHSTRLRAAQVDQARAAEPRANVTGPVWELYKYTLYLARLRTVLDRVVGTRATYQWKPYEMIVDMQAWITSLVDLAEDPDATEPTTGGLVLVYRSETLAAQLTVRAPSHLIVFFPQHRTPSGVGLRLALELDQLEPLLAAALDELP</sequence>
<gene>
    <name evidence="1" type="primary">MED17</name>
    <name evidence="3" type="ORF">MVES_000185</name>
</gene>
<keyword evidence="1" id="KW-0539">Nucleus</keyword>
<dbReference type="Proteomes" id="UP000232875">
    <property type="component" value="Unassembled WGS sequence"/>
</dbReference>
<keyword evidence="1" id="KW-0010">Activator</keyword>
<reference evidence="3 4" key="1">
    <citation type="submission" date="2017-10" db="EMBL/GenBank/DDBJ databases">
        <title>A novel species of cold-tolerant Malassezia isolated from bats.</title>
        <authorList>
            <person name="Lorch J.M."/>
            <person name="Palmer J.M."/>
            <person name="Vanderwolf K.J."/>
            <person name="Schmidt K.Z."/>
            <person name="Verant M.L."/>
            <person name="Weller T.J."/>
            <person name="Blehert D.S."/>
        </authorList>
    </citation>
    <scope>NUCLEOTIDE SEQUENCE [LARGE SCALE GENOMIC DNA]</scope>
    <source>
        <strain evidence="3 4">NWHC:44797-103</strain>
    </source>
</reference>
<dbReference type="OrthoDB" id="1902587at2759"/>
<accession>A0A2N1JH92</accession>
<feature type="region of interest" description="Disordered" evidence="2">
    <location>
        <begin position="92"/>
        <end position="113"/>
    </location>
</feature>
<evidence type="ECO:0000256" key="1">
    <source>
        <dbReference type="RuleBase" id="RU364140"/>
    </source>
</evidence>
<proteinExistence type="inferred from homology"/>
<dbReference type="GO" id="GO:0016592">
    <property type="term" value="C:mediator complex"/>
    <property type="evidence" value="ECO:0007669"/>
    <property type="project" value="InterPro"/>
</dbReference>
<dbReference type="GO" id="GO:0003712">
    <property type="term" value="F:transcription coregulator activity"/>
    <property type="evidence" value="ECO:0007669"/>
    <property type="project" value="InterPro"/>
</dbReference>
<dbReference type="STRING" id="2020962.A0A2N1JH92"/>
<dbReference type="GO" id="GO:0006357">
    <property type="term" value="P:regulation of transcription by RNA polymerase II"/>
    <property type="evidence" value="ECO:0007669"/>
    <property type="project" value="InterPro"/>
</dbReference>
<protein>
    <recommendedName>
        <fullName evidence="1">Mediator of RNA polymerase II transcription subunit 17</fullName>
    </recommendedName>
    <alternativeName>
        <fullName evidence="1">Mediator complex subunit 17</fullName>
    </alternativeName>
</protein>
<comment type="function">
    <text evidence="1">Component of the Mediator complex, a coactivator involved in the regulated transcription of nearly all RNA polymerase II-dependent genes. Mediator functions as a bridge to convey information from gene-specific regulatory proteins to the basal RNA polymerase II transcription machinery. Mediator is recruited to promoters by direct interactions with regulatory proteins and serves as a scaffold for the assembly of a functional preinitiation complex with RNA polymerase II and the general transcription factors.</text>
</comment>
<keyword evidence="4" id="KW-1185">Reference proteome</keyword>
<comment type="subunit">
    <text evidence="1">Component of the Mediator complex.</text>
</comment>
<organism evidence="3 4">
    <name type="scientific">Malassezia vespertilionis</name>
    <dbReference type="NCBI Taxonomy" id="2020962"/>
    <lineage>
        <taxon>Eukaryota</taxon>
        <taxon>Fungi</taxon>
        <taxon>Dikarya</taxon>
        <taxon>Basidiomycota</taxon>
        <taxon>Ustilaginomycotina</taxon>
        <taxon>Malasseziomycetes</taxon>
        <taxon>Malasseziales</taxon>
        <taxon>Malasseziaceae</taxon>
        <taxon>Malassezia</taxon>
    </lineage>
</organism>
<evidence type="ECO:0000256" key="2">
    <source>
        <dbReference type="SAM" id="MobiDB-lite"/>
    </source>
</evidence>
<dbReference type="Pfam" id="PF10156">
    <property type="entry name" value="Med17"/>
    <property type="match status" value="1"/>
</dbReference>
<comment type="subcellular location">
    <subcellularLocation>
        <location evidence="1">Nucleus</location>
    </subcellularLocation>
</comment>
<keyword evidence="1" id="KW-0805">Transcription regulation</keyword>
<evidence type="ECO:0000313" key="3">
    <source>
        <dbReference type="EMBL" id="PKI85912.1"/>
    </source>
</evidence>
<dbReference type="EMBL" id="KZ454987">
    <property type="protein sequence ID" value="PKI85912.1"/>
    <property type="molecule type" value="Genomic_DNA"/>
</dbReference>
<name>A0A2N1JH92_9BASI</name>